<protein>
    <recommendedName>
        <fullName evidence="8">Rhodopsin domain-containing protein</fullName>
    </recommendedName>
</protein>
<organism evidence="9 10">
    <name type="scientific">Lasiosphaeria ovina</name>
    <dbReference type="NCBI Taxonomy" id="92902"/>
    <lineage>
        <taxon>Eukaryota</taxon>
        <taxon>Fungi</taxon>
        <taxon>Dikarya</taxon>
        <taxon>Ascomycota</taxon>
        <taxon>Pezizomycotina</taxon>
        <taxon>Sordariomycetes</taxon>
        <taxon>Sordariomycetidae</taxon>
        <taxon>Sordariales</taxon>
        <taxon>Lasiosphaeriaceae</taxon>
        <taxon>Lasiosphaeria</taxon>
    </lineage>
</organism>
<keyword evidence="3 7" id="KW-1133">Transmembrane helix</keyword>
<comment type="subcellular location">
    <subcellularLocation>
        <location evidence="1">Membrane</location>
        <topology evidence="1">Multi-pass membrane protein</topology>
    </subcellularLocation>
</comment>
<dbReference type="InterPro" id="IPR052337">
    <property type="entry name" value="SAT4-like"/>
</dbReference>
<evidence type="ECO:0000256" key="2">
    <source>
        <dbReference type="ARBA" id="ARBA00022692"/>
    </source>
</evidence>
<comment type="caution">
    <text evidence="9">The sequence shown here is derived from an EMBL/GenBank/DDBJ whole genome shotgun (WGS) entry which is preliminary data.</text>
</comment>
<dbReference type="GO" id="GO:0016020">
    <property type="term" value="C:membrane"/>
    <property type="evidence" value="ECO:0007669"/>
    <property type="project" value="UniProtKB-SubCell"/>
</dbReference>
<feature type="transmembrane region" description="Helical" evidence="7">
    <location>
        <begin position="275"/>
        <end position="296"/>
    </location>
</feature>
<evidence type="ECO:0000256" key="5">
    <source>
        <dbReference type="ARBA" id="ARBA00038359"/>
    </source>
</evidence>
<keyword evidence="2 7" id="KW-0812">Transmembrane</keyword>
<feature type="compositionally biased region" description="Low complexity" evidence="6">
    <location>
        <begin position="69"/>
        <end position="80"/>
    </location>
</feature>
<dbReference type="PANTHER" id="PTHR33048">
    <property type="entry name" value="PTH11-LIKE INTEGRAL MEMBRANE PROTEIN (AFU_ORTHOLOGUE AFUA_5G11245)"/>
    <property type="match status" value="1"/>
</dbReference>
<gene>
    <name evidence="9" type="ORF">B0T24DRAFT_708916</name>
</gene>
<accession>A0AAE0JYE9</accession>
<evidence type="ECO:0000313" key="9">
    <source>
        <dbReference type="EMBL" id="KAK3366666.1"/>
    </source>
</evidence>
<keyword evidence="10" id="KW-1185">Reference proteome</keyword>
<feature type="compositionally biased region" description="Acidic residues" evidence="6">
    <location>
        <begin position="98"/>
        <end position="108"/>
    </location>
</feature>
<feature type="domain" description="Rhodopsin" evidence="8">
    <location>
        <begin position="224"/>
        <end position="337"/>
    </location>
</feature>
<evidence type="ECO:0000256" key="6">
    <source>
        <dbReference type="SAM" id="MobiDB-lite"/>
    </source>
</evidence>
<evidence type="ECO:0000256" key="7">
    <source>
        <dbReference type="SAM" id="Phobius"/>
    </source>
</evidence>
<reference evidence="9" key="1">
    <citation type="journal article" date="2023" name="Mol. Phylogenet. Evol.">
        <title>Genome-scale phylogeny and comparative genomics of the fungal order Sordariales.</title>
        <authorList>
            <person name="Hensen N."/>
            <person name="Bonometti L."/>
            <person name="Westerberg I."/>
            <person name="Brannstrom I.O."/>
            <person name="Guillou S."/>
            <person name="Cros-Aarteil S."/>
            <person name="Calhoun S."/>
            <person name="Haridas S."/>
            <person name="Kuo A."/>
            <person name="Mondo S."/>
            <person name="Pangilinan J."/>
            <person name="Riley R."/>
            <person name="LaButti K."/>
            <person name="Andreopoulos B."/>
            <person name="Lipzen A."/>
            <person name="Chen C."/>
            <person name="Yan M."/>
            <person name="Daum C."/>
            <person name="Ng V."/>
            <person name="Clum A."/>
            <person name="Steindorff A."/>
            <person name="Ohm R.A."/>
            <person name="Martin F."/>
            <person name="Silar P."/>
            <person name="Natvig D.O."/>
            <person name="Lalanne C."/>
            <person name="Gautier V."/>
            <person name="Ament-Velasquez S.L."/>
            <person name="Kruys A."/>
            <person name="Hutchinson M.I."/>
            <person name="Powell A.J."/>
            <person name="Barry K."/>
            <person name="Miller A.N."/>
            <person name="Grigoriev I.V."/>
            <person name="Debuchy R."/>
            <person name="Gladieux P."/>
            <person name="Hiltunen Thoren M."/>
            <person name="Johannesson H."/>
        </authorList>
    </citation>
    <scope>NUCLEOTIDE SEQUENCE</scope>
    <source>
        <strain evidence="9">CBS 958.72</strain>
    </source>
</reference>
<reference evidence="9" key="2">
    <citation type="submission" date="2023-06" db="EMBL/GenBank/DDBJ databases">
        <authorList>
            <consortium name="Lawrence Berkeley National Laboratory"/>
            <person name="Haridas S."/>
            <person name="Hensen N."/>
            <person name="Bonometti L."/>
            <person name="Westerberg I."/>
            <person name="Brannstrom I.O."/>
            <person name="Guillou S."/>
            <person name="Cros-Aarteil S."/>
            <person name="Calhoun S."/>
            <person name="Kuo A."/>
            <person name="Mondo S."/>
            <person name="Pangilinan J."/>
            <person name="Riley R."/>
            <person name="Labutti K."/>
            <person name="Andreopoulos B."/>
            <person name="Lipzen A."/>
            <person name="Chen C."/>
            <person name="Yanf M."/>
            <person name="Daum C."/>
            <person name="Ng V."/>
            <person name="Clum A."/>
            <person name="Steindorff A."/>
            <person name="Ohm R."/>
            <person name="Martin F."/>
            <person name="Silar P."/>
            <person name="Natvig D."/>
            <person name="Lalanne C."/>
            <person name="Gautier V."/>
            <person name="Ament-Velasquez S.L."/>
            <person name="Kruys A."/>
            <person name="Hutchinson M.I."/>
            <person name="Powell A.J."/>
            <person name="Barry K."/>
            <person name="Miller A.N."/>
            <person name="Grigoriev I.V."/>
            <person name="Debuchy R."/>
            <person name="Gladieux P."/>
            <person name="Thoren M.H."/>
            <person name="Johannesson H."/>
        </authorList>
    </citation>
    <scope>NUCLEOTIDE SEQUENCE</scope>
    <source>
        <strain evidence="9">CBS 958.72</strain>
    </source>
</reference>
<evidence type="ECO:0000313" key="10">
    <source>
        <dbReference type="Proteomes" id="UP001287356"/>
    </source>
</evidence>
<keyword evidence="4 7" id="KW-0472">Membrane</keyword>
<dbReference type="AlphaFoldDB" id="A0AAE0JYE9"/>
<evidence type="ECO:0000259" key="8">
    <source>
        <dbReference type="Pfam" id="PF20684"/>
    </source>
</evidence>
<feature type="compositionally biased region" description="Polar residues" evidence="6">
    <location>
        <begin position="1"/>
        <end position="11"/>
    </location>
</feature>
<proteinExistence type="inferred from homology"/>
<evidence type="ECO:0000256" key="4">
    <source>
        <dbReference type="ARBA" id="ARBA00023136"/>
    </source>
</evidence>
<feature type="transmembrane region" description="Helical" evidence="7">
    <location>
        <begin position="303"/>
        <end position="326"/>
    </location>
</feature>
<sequence>MGVTPGSNNHNRPPVNPGLYSASASAAWGQLGNENPEEIRDHRGQGPSSRPLPWQEDPSIESRGGGGIPAATTGRRPPAAEVLRERVLGSPRKRAAALDDDGDDDGVNEDAVRGVARGEEAEAEREAREAADRNLVLNVEQDEDPWRQLVRVASEEAQRLAAREEAEAERNLFHVQPNDGSAADLLEEARLEALEDDAREEAERYFPAVAPLWARQNRTNCAEDGVIRWADWLWELLIYNIFYVAGTYCFGQTLAEIGDMERAVKATLYECIGQGFAIVGMTIAKASPGFFLLRLVTIRWYRIAIWSMMTLVVLASIAQALCFWLSCVPLDEGWPRRCIAGGSKGSQPLIRVCCILAKGLIKIT</sequence>
<comment type="similarity">
    <text evidence="5">Belongs to the SAT4 family.</text>
</comment>
<evidence type="ECO:0000256" key="1">
    <source>
        <dbReference type="ARBA" id="ARBA00004141"/>
    </source>
</evidence>
<dbReference type="EMBL" id="JAULSN010000007">
    <property type="protein sequence ID" value="KAK3366666.1"/>
    <property type="molecule type" value="Genomic_DNA"/>
</dbReference>
<dbReference type="PANTHER" id="PTHR33048:SF93">
    <property type="entry name" value="INTEGRAL MEMBRANE PROTEIN"/>
    <property type="match status" value="1"/>
</dbReference>
<dbReference type="Pfam" id="PF20684">
    <property type="entry name" value="Fung_rhodopsin"/>
    <property type="match status" value="1"/>
</dbReference>
<name>A0AAE0JYE9_9PEZI</name>
<evidence type="ECO:0000256" key="3">
    <source>
        <dbReference type="ARBA" id="ARBA00022989"/>
    </source>
</evidence>
<dbReference type="InterPro" id="IPR049326">
    <property type="entry name" value="Rhodopsin_dom_fungi"/>
</dbReference>
<feature type="region of interest" description="Disordered" evidence="6">
    <location>
        <begin position="1"/>
        <end position="109"/>
    </location>
</feature>
<dbReference type="Proteomes" id="UP001287356">
    <property type="component" value="Unassembled WGS sequence"/>
</dbReference>